<proteinExistence type="predicted"/>
<gene>
    <name evidence="3" type="primary">LOC112274518</name>
    <name evidence="2" type="ORF">PHYPA_026381</name>
</gene>
<evidence type="ECO:0000313" key="2">
    <source>
        <dbReference type="EMBL" id="PNR32255.1"/>
    </source>
</evidence>
<dbReference type="Pfam" id="PF26178">
    <property type="entry name" value="PI-PLC_cat"/>
    <property type="match status" value="1"/>
</dbReference>
<dbReference type="RefSeq" id="XP_024359900.1">
    <property type="nucleotide sequence ID" value="XM_024504132.2"/>
</dbReference>
<reference evidence="2 4" key="2">
    <citation type="journal article" date="2018" name="Plant J.">
        <title>The Physcomitrella patens chromosome-scale assembly reveals moss genome structure and evolution.</title>
        <authorList>
            <person name="Lang D."/>
            <person name="Ullrich K.K."/>
            <person name="Murat F."/>
            <person name="Fuchs J."/>
            <person name="Jenkins J."/>
            <person name="Haas F.B."/>
            <person name="Piednoel M."/>
            <person name="Gundlach H."/>
            <person name="Van Bel M."/>
            <person name="Meyberg R."/>
            <person name="Vives C."/>
            <person name="Morata J."/>
            <person name="Symeonidi A."/>
            <person name="Hiss M."/>
            <person name="Muchero W."/>
            <person name="Kamisugi Y."/>
            <person name="Saleh O."/>
            <person name="Blanc G."/>
            <person name="Decker E.L."/>
            <person name="van Gessel N."/>
            <person name="Grimwood J."/>
            <person name="Hayes R.D."/>
            <person name="Graham S.W."/>
            <person name="Gunter L.E."/>
            <person name="McDaniel S.F."/>
            <person name="Hoernstein S.N.W."/>
            <person name="Larsson A."/>
            <person name="Li F.W."/>
            <person name="Perroud P.F."/>
            <person name="Phillips J."/>
            <person name="Ranjan P."/>
            <person name="Rokshar D.S."/>
            <person name="Rothfels C.J."/>
            <person name="Schneider L."/>
            <person name="Shu S."/>
            <person name="Stevenson D.W."/>
            <person name="Thummler F."/>
            <person name="Tillich M."/>
            <person name="Villarreal Aguilar J.C."/>
            <person name="Widiez T."/>
            <person name="Wong G.K."/>
            <person name="Wymore A."/>
            <person name="Zhang Y."/>
            <person name="Zimmer A.D."/>
            <person name="Quatrano R.S."/>
            <person name="Mayer K.F.X."/>
            <person name="Goodstein D."/>
            <person name="Casacuberta J.M."/>
            <person name="Vandepoele K."/>
            <person name="Reski R."/>
            <person name="Cuming A.C."/>
            <person name="Tuskan G.A."/>
            <person name="Maumus F."/>
            <person name="Salse J."/>
            <person name="Schmutz J."/>
            <person name="Rensing S.A."/>
        </authorList>
    </citation>
    <scope>NUCLEOTIDE SEQUENCE [LARGE SCALE GENOMIC DNA]</scope>
    <source>
        <strain evidence="3 4">cv. Gransden 2004</strain>
    </source>
</reference>
<evidence type="ECO:0008006" key="5">
    <source>
        <dbReference type="Google" id="ProtNLM"/>
    </source>
</evidence>
<dbReference type="GO" id="GO:0006629">
    <property type="term" value="P:lipid metabolic process"/>
    <property type="evidence" value="ECO:0007669"/>
    <property type="project" value="InterPro"/>
</dbReference>
<reference evidence="3" key="3">
    <citation type="submission" date="2020-12" db="UniProtKB">
        <authorList>
            <consortium name="EnsemblPlants"/>
        </authorList>
    </citation>
    <scope>IDENTIFICATION</scope>
</reference>
<keyword evidence="1" id="KW-0732">Signal</keyword>
<evidence type="ECO:0000313" key="3">
    <source>
        <dbReference type="EnsemblPlants" id="Pp3c21_19100V3.1"/>
    </source>
</evidence>
<evidence type="ECO:0000256" key="1">
    <source>
        <dbReference type="SAM" id="SignalP"/>
    </source>
</evidence>
<evidence type="ECO:0000313" key="4">
    <source>
        <dbReference type="Proteomes" id="UP000006727"/>
    </source>
</evidence>
<dbReference type="AlphaFoldDB" id="A0A2K1ISK3"/>
<dbReference type="CDD" id="cd08588">
    <property type="entry name" value="PI-PLCc_At5g67130_like"/>
    <property type="match status" value="1"/>
</dbReference>
<name>A0A2K1ISK3_PHYPA</name>
<dbReference type="STRING" id="3218.A0A2K1ISK3"/>
<dbReference type="Gene3D" id="3.20.20.190">
    <property type="entry name" value="Phosphatidylinositol (PI) phosphodiesterase"/>
    <property type="match status" value="1"/>
</dbReference>
<dbReference type="PaxDb" id="3218-PP1S85_8V6.1"/>
<dbReference type="PANTHER" id="PTHR13593">
    <property type="match status" value="1"/>
</dbReference>
<sequence>MTLQEDLAVALVVVALLFGEVAALGGLSSVCTTDTDCGPGLSCFACKTAAPVCIVNQALSVSSFPKTYSLPYNKYAWITTHNAYAIEGEQSILGTTIISPKNQEDSVTSQLNRNVRGLMLDVYEFRGDLWLCHSIGQCFDATAFRPLNSTLLEVASFLDTNPNEVVTIFIEDYVTTPNVLKNHFLSTGLMKYMFPLSLMPRDGSDWPTIASMIASNQRLIVFTSDKTKEGTEGIAYQWNFVVENQYGTLTETCSNRAESAALTDTTKSLILENYFPNDPNIDDACVINSASLAEAISVCHTAAGNRWSNFLAVDFYKRSTAGGVFSAINKLNGQHHCGCNDIHQCQASSTQGGCSAVTAHAVLTPAQISRKSEGPAPSPESSSTYVTMSKIIFCTHFLISCLSLFLQF</sequence>
<dbReference type="Gramene" id="Pp3c21_19100V3.1">
    <property type="protein sequence ID" value="Pp3c21_19100V3.1"/>
    <property type="gene ID" value="Pp3c21_19100"/>
</dbReference>
<organism evidence="2">
    <name type="scientific">Physcomitrium patens</name>
    <name type="common">Spreading-leaved earth moss</name>
    <name type="synonym">Physcomitrella patens</name>
    <dbReference type="NCBI Taxonomy" id="3218"/>
    <lineage>
        <taxon>Eukaryota</taxon>
        <taxon>Viridiplantae</taxon>
        <taxon>Streptophyta</taxon>
        <taxon>Embryophyta</taxon>
        <taxon>Bryophyta</taxon>
        <taxon>Bryophytina</taxon>
        <taxon>Bryopsida</taxon>
        <taxon>Funariidae</taxon>
        <taxon>Funariales</taxon>
        <taxon>Funariaceae</taxon>
        <taxon>Physcomitrium</taxon>
    </lineage>
</organism>
<keyword evidence="4" id="KW-1185">Reference proteome</keyword>
<dbReference type="EMBL" id="ABEU02000021">
    <property type="protein sequence ID" value="PNR32255.1"/>
    <property type="molecule type" value="Genomic_DNA"/>
</dbReference>
<dbReference type="OrthoDB" id="7984201at2759"/>
<dbReference type="InterPro" id="IPR051057">
    <property type="entry name" value="PI-PLC_domain"/>
</dbReference>
<dbReference type="SUPFAM" id="SSF51695">
    <property type="entry name" value="PLC-like phosphodiesterases"/>
    <property type="match status" value="1"/>
</dbReference>
<dbReference type="GeneID" id="112274518"/>
<feature type="chain" id="PRO_5044576255" description="Phosphatidylinositol-specific phospholipase C X domain-containing protein" evidence="1">
    <location>
        <begin position="24"/>
        <end position="408"/>
    </location>
</feature>
<dbReference type="InterPro" id="IPR017946">
    <property type="entry name" value="PLC-like_Pdiesterase_TIM-brl"/>
</dbReference>
<dbReference type="Gramene" id="Pp3c21_19100V3.3">
    <property type="protein sequence ID" value="Pp3c21_19100V3.3"/>
    <property type="gene ID" value="Pp3c21_19100"/>
</dbReference>
<dbReference type="Proteomes" id="UP000006727">
    <property type="component" value="Chromosome 21"/>
</dbReference>
<feature type="signal peptide" evidence="1">
    <location>
        <begin position="1"/>
        <end position="23"/>
    </location>
</feature>
<accession>A0A2K1ISK3</accession>
<dbReference type="PANTHER" id="PTHR13593:SF140">
    <property type="entry name" value="PLC-LIKE PHOSPHODIESTERASE"/>
    <property type="match status" value="1"/>
</dbReference>
<dbReference type="EnsemblPlants" id="Pp3c21_19100V3.1">
    <property type="protein sequence ID" value="Pp3c21_19100V3.1"/>
    <property type="gene ID" value="Pp3c21_19100"/>
</dbReference>
<dbReference type="GO" id="GO:0008081">
    <property type="term" value="F:phosphoric diester hydrolase activity"/>
    <property type="evidence" value="ECO:0000318"/>
    <property type="project" value="GO_Central"/>
</dbReference>
<protein>
    <recommendedName>
        <fullName evidence="5">Phosphatidylinositol-specific phospholipase C X domain-containing protein</fullName>
    </recommendedName>
</protein>
<dbReference type="EnsemblPlants" id="Pp3c21_19100V3.3">
    <property type="protein sequence ID" value="Pp3c21_19100V3.3"/>
    <property type="gene ID" value="Pp3c21_19100"/>
</dbReference>
<reference evidence="2 4" key="1">
    <citation type="journal article" date="2008" name="Science">
        <title>The Physcomitrella genome reveals evolutionary insights into the conquest of land by plants.</title>
        <authorList>
            <person name="Rensing S."/>
            <person name="Lang D."/>
            <person name="Zimmer A."/>
            <person name="Terry A."/>
            <person name="Salamov A."/>
            <person name="Shapiro H."/>
            <person name="Nishiyama T."/>
            <person name="Perroud P.-F."/>
            <person name="Lindquist E."/>
            <person name="Kamisugi Y."/>
            <person name="Tanahashi T."/>
            <person name="Sakakibara K."/>
            <person name="Fujita T."/>
            <person name="Oishi K."/>
            <person name="Shin-I T."/>
            <person name="Kuroki Y."/>
            <person name="Toyoda A."/>
            <person name="Suzuki Y."/>
            <person name="Hashimoto A."/>
            <person name="Yamaguchi K."/>
            <person name="Sugano A."/>
            <person name="Kohara Y."/>
            <person name="Fujiyama A."/>
            <person name="Anterola A."/>
            <person name="Aoki S."/>
            <person name="Ashton N."/>
            <person name="Barbazuk W.B."/>
            <person name="Barker E."/>
            <person name="Bennetzen J."/>
            <person name="Bezanilla M."/>
            <person name="Blankenship R."/>
            <person name="Cho S.H."/>
            <person name="Dutcher S."/>
            <person name="Estelle M."/>
            <person name="Fawcett J.A."/>
            <person name="Gundlach H."/>
            <person name="Hanada K."/>
            <person name="Heyl A."/>
            <person name="Hicks K.A."/>
            <person name="Hugh J."/>
            <person name="Lohr M."/>
            <person name="Mayer K."/>
            <person name="Melkozernov A."/>
            <person name="Murata T."/>
            <person name="Nelson D."/>
            <person name="Pils B."/>
            <person name="Prigge M."/>
            <person name="Reiss B."/>
            <person name="Renner T."/>
            <person name="Rombauts S."/>
            <person name="Rushton P."/>
            <person name="Sanderfoot A."/>
            <person name="Schween G."/>
            <person name="Shiu S.-H."/>
            <person name="Stueber K."/>
            <person name="Theodoulou F.L."/>
            <person name="Tu H."/>
            <person name="Van de Peer Y."/>
            <person name="Verrier P.J."/>
            <person name="Waters E."/>
            <person name="Wood A."/>
            <person name="Yang L."/>
            <person name="Cove D."/>
            <person name="Cuming A."/>
            <person name="Hasebe M."/>
            <person name="Lucas S."/>
            <person name="Mishler D.B."/>
            <person name="Reski R."/>
            <person name="Grigoriev I."/>
            <person name="Quatrano R.S."/>
            <person name="Boore J.L."/>
        </authorList>
    </citation>
    <scope>NUCLEOTIDE SEQUENCE [LARGE SCALE GENOMIC DNA]</scope>
    <source>
        <strain evidence="3 4">cv. Gransden 2004</strain>
    </source>
</reference>